<organism evidence="4 5">
    <name type="scientific">Palleronia sediminis</name>
    <dbReference type="NCBI Taxonomy" id="2547833"/>
    <lineage>
        <taxon>Bacteria</taxon>
        <taxon>Pseudomonadati</taxon>
        <taxon>Pseudomonadota</taxon>
        <taxon>Alphaproteobacteria</taxon>
        <taxon>Rhodobacterales</taxon>
        <taxon>Roseobacteraceae</taxon>
        <taxon>Palleronia</taxon>
    </lineage>
</organism>
<dbReference type="Gene3D" id="2.40.30.70">
    <property type="entry name" value="YaeB-like"/>
    <property type="match status" value="1"/>
</dbReference>
<keyword evidence="5" id="KW-1185">Reference proteome</keyword>
<evidence type="ECO:0000313" key="4">
    <source>
        <dbReference type="EMBL" id="TDL76581.1"/>
    </source>
</evidence>
<dbReference type="InterPro" id="IPR040372">
    <property type="entry name" value="YaeB-like"/>
</dbReference>
<dbReference type="RefSeq" id="WP_133397599.1">
    <property type="nucleotide sequence ID" value="NZ_SNAA01000016.1"/>
</dbReference>
<dbReference type="InterPro" id="IPR023370">
    <property type="entry name" value="TrmO-like_N"/>
</dbReference>
<keyword evidence="4" id="KW-0808">Transferase</keyword>
<dbReference type="Pfam" id="PF01980">
    <property type="entry name" value="TrmO_N"/>
    <property type="match status" value="1"/>
</dbReference>
<dbReference type="InterPro" id="IPR036414">
    <property type="entry name" value="YaeB_N_sf"/>
</dbReference>
<dbReference type="NCBIfam" id="TIGR00104">
    <property type="entry name" value="tRNA_TsaA"/>
    <property type="match status" value="1"/>
</dbReference>
<feature type="domain" description="TsaA-like" evidence="3">
    <location>
        <begin position="24"/>
        <end position="154"/>
    </location>
</feature>
<dbReference type="CDD" id="cd09281">
    <property type="entry name" value="UPF0066"/>
    <property type="match status" value="1"/>
</dbReference>
<dbReference type="SUPFAM" id="SSF118196">
    <property type="entry name" value="YaeB-like"/>
    <property type="match status" value="1"/>
</dbReference>
<keyword evidence="1" id="KW-0949">S-adenosyl-L-methionine</keyword>
<dbReference type="InterPro" id="IPR036413">
    <property type="entry name" value="YaeB-like_sf"/>
</dbReference>
<protein>
    <submittedName>
        <fullName evidence="4">tRNA (N6-threonylcarbamoyladenosine(37)-N6)-methyltransferase TrmO</fullName>
    </submittedName>
</protein>
<dbReference type="GO" id="GO:0032259">
    <property type="term" value="P:methylation"/>
    <property type="evidence" value="ECO:0007669"/>
    <property type="project" value="UniProtKB-KW"/>
</dbReference>
<evidence type="ECO:0000256" key="1">
    <source>
        <dbReference type="ARBA" id="ARBA00022691"/>
    </source>
</evidence>
<reference evidence="4 5" key="1">
    <citation type="submission" date="2019-03" db="EMBL/GenBank/DDBJ databases">
        <title>Primorskyibacter sp. SS33 isolated from sediments.</title>
        <authorList>
            <person name="Xunke S."/>
        </authorList>
    </citation>
    <scope>NUCLEOTIDE SEQUENCE [LARGE SCALE GENOMIC DNA]</scope>
    <source>
        <strain evidence="4 5">SS33</strain>
    </source>
</reference>
<dbReference type="AlphaFoldDB" id="A0A4R5ZZA5"/>
<gene>
    <name evidence="4" type="primary">tsaA</name>
    <name evidence="4" type="ORF">E2L08_13395</name>
</gene>
<dbReference type="GO" id="GO:0008168">
    <property type="term" value="F:methyltransferase activity"/>
    <property type="evidence" value="ECO:0007669"/>
    <property type="project" value="UniProtKB-KW"/>
</dbReference>
<name>A0A4R5ZZA5_9RHOB</name>
<dbReference type="OrthoDB" id="9804309at2"/>
<dbReference type="PROSITE" id="PS51668">
    <property type="entry name" value="TSAA_2"/>
    <property type="match status" value="1"/>
</dbReference>
<dbReference type="EMBL" id="SNAA01000016">
    <property type="protein sequence ID" value="TDL76581.1"/>
    <property type="molecule type" value="Genomic_DNA"/>
</dbReference>
<evidence type="ECO:0000313" key="5">
    <source>
        <dbReference type="Proteomes" id="UP000295701"/>
    </source>
</evidence>
<proteinExistence type="inferred from homology"/>
<comment type="caution">
    <text evidence="4">The sequence shown here is derived from an EMBL/GenBank/DDBJ whole genome shotgun (WGS) entry which is preliminary data.</text>
</comment>
<accession>A0A4R5ZZA5</accession>
<evidence type="ECO:0000259" key="3">
    <source>
        <dbReference type="PROSITE" id="PS51668"/>
    </source>
</evidence>
<evidence type="ECO:0000256" key="2">
    <source>
        <dbReference type="ARBA" id="ARBA00033753"/>
    </source>
</evidence>
<comment type="similarity">
    <text evidence="2">Belongs to the tRNA methyltransferase O family.</text>
</comment>
<dbReference type="PANTHER" id="PTHR12818">
    <property type="entry name" value="TRNA (ADENINE(37)-N6)-METHYLTRANSFERASE"/>
    <property type="match status" value="1"/>
</dbReference>
<dbReference type="PANTHER" id="PTHR12818:SF0">
    <property type="entry name" value="TRNA (ADENINE(37)-N6)-METHYLTRANSFERASE"/>
    <property type="match status" value="1"/>
</dbReference>
<sequence>MSTADDLRPGERAIDTDPPGDAALRFIGRIETPWARREDCPRQGRLDGPECRVVLDPAWHDALEGLEAYDRIELLYWLDRSRRDLVRQSPKNDGRTVGTFALRSPVRPNPIGTSIVHLERIEGGTLVVRGLDCLDGTPLIDVKPDRCAFTPLAPAKPGEDTAP</sequence>
<dbReference type="Proteomes" id="UP000295701">
    <property type="component" value="Unassembled WGS sequence"/>
</dbReference>
<keyword evidence="4" id="KW-0489">Methyltransferase</keyword>